<dbReference type="Gene3D" id="3.30.750.44">
    <property type="match status" value="1"/>
</dbReference>
<dbReference type="Proteomes" id="UP000505306">
    <property type="component" value="Chromosome"/>
</dbReference>
<accession>A0A6G6GHX8</accession>
<proteinExistence type="predicted"/>
<dbReference type="SMART" id="SM00245">
    <property type="entry name" value="TSPc"/>
    <property type="match status" value="1"/>
</dbReference>
<keyword evidence="4" id="KW-1185">Reference proteome</keyword>
<dbReference type="InterPro" id="IPR029045">
    <property type="entry name" value="ClpP/crotonase-like_dom_sf"/>
</dbReference>
<dbReference type="PANTHER" id="PTHR11261:SF3">
    <property type="entry name" value="RETINOL-BINDING PROTEIN 3"/>
    <property type="match status" value="1"/>
</dbReference>
<dbReference type="GO" id="GO:0008236">
    <property type="term" value="F:serine-type peptidase activity"/>
    <property type="evidence" value="ECO:0007669"/>
    <property type="project" value="InterPro"/>
</dbReference>
<dbReference type="SUPFAM" id="SSF52096">
    <property type="entry name" value="ClpP/crotonase"/>
    <property type="match status" value="1"/>
</dbReference>
<evidence type="ECO:0000259" key="2">
    <source>
        <dbReference type="SMART" id="SM00245"/>
    </source>
</evidence>
<dbReference type="InterPro" id="IPR005151">
    <property type="entry name" value="Tail-specific_protease"/>
</dbReference>
<feature type="chain" id="PRO_5026110349" evidence="1">
    <location>
        <begin position="19"/>
        <end position="357"/>
    </location>
</feature>
<dbReference type="Pfam" id="PF03572">
    <property type="entry name" value="Peptidase_S41"/>
    <property type="match status" value="1"/>
</dbReference>
<dbReference type="Gene3D" id="3.90.226.10">
    <property type="entry name" value="2-enoyl-CoA Hydratase, Chain A, domain 1"/>
    <property type="match status" value="1"/>
</dbReference>
<dbReference type="AlphaFoldDB" id="A0A6G6GHX8"/>
<gene>
    <name evidence="3" type="ORF">G5B37_00830</name>
</gene>
<protein>
    <submittedName>
        <fullName evidence="3">S41 family peptidase</fullName>
    </submittedName>
</protein>
<dbReference type="CDD" id="cd07563">
    <property type="entry name" value="Peptidase_S41_IRBP"/>
    <property type="match status" value="1"/>
</dbReference>
<dbReference type="KEGG" id="mgel:G5B37_00830"/>
<name>A0A6G6GHX8_9FLAO</name>
<evidence type="ECO:0000313" key="4">
    <source>
        <dbReference type="Proteomes" id="UP000505306"/>
    </source>
</evidence>
<reference evidence="3 4" key="1">
    <citation type="submission" date="2020-02" db="EMBL/GenBank/DDBJ databases">
        <title>Complete genome sequence of Flavobacteriaceae bacterium.</title>
        <authorList>
            <person name="Kim S.-J."/>
            <person name="Kim Y.-S."/>
            <person name="Kim K.-H."/>
        </authorList>
    </citation>
    <scope>NUCLEOTIDE SEQUENCE [LARGE SCALE GENOMIC DNA]</scope>
    <source>
        <strain evidence="3 4">RR4-40</strain>
    </source>
</reference>
<evidence type="ECO:0000256" key="1">
    <source>
        <dbReference type="SAM" id="SignalP"/>
    </source>
</evidence>
<dbReference type="RefSeq" id="WP_164678156.1">
    <property type="nucleotide sequence ID" value="NZ_CP049057.1"/>
</dbReference>
<dbReference type="PANTHER" id="PTHR11261">
    <property type="entry name" value="INTERPHOTORECEPTOR RETINOID-BINDING PROTEIN"/>
    <property type="match status" value="1"/>
</dbReference>
<evidence type="ECO:0000313" key="3">
    <source>
        <dbReference type="EMBL" id="QIE58158.1"/>
    </source>
</evidence>
<feature type="signal peptide" evidence="1">
    <location>
        <begin position="1"/>
        <end position="18"/>
    </location>
</feature>
<dbReference type="GO" id="GO:0006508">
    <property type="term" value="P:proteolysis"/>
    <property type="evidence" value="ECO:0007669"/>
    <property type="project" value="InterPro"/>
</dbReference>
<sequence length="357" mass="41371">MKKYILLLACFCSISLFGQINTNKPVESFEKFWHFFDENYASFEEKNIDWNFQYKKNRAFITEKTPDTTLFRIFKSMLTDFKDDHVNLRAPSIDSFYNAGRKSLILERLGPIPGRERRARFNEMTETTLLKEGFKKLKFIGPEYKGRALFTYTDNGKIGYLRYTRSFSSHDFMNLSLTNTLLNQIFKSFQNLEGLVLDVRFNIGGDTSFTNNVLGRFLKERILGNYKQQRKRGRFANKKENYFGPRGRYQFLDKPVAVLLNDQTVSAADELTLVLKELPNVTLIGEPSNGSYSNMESKKLPNGWVTTLSYQRYFDAHGVNYEGLGTPVDIEVKNTLQDVENKSDSVLNRAILHLSKQ</sequence>
<feature type="domain" description="Tail specific protease" evidence="2">
    <location>
        <begin position="122"/>
        <end position="333"/>
    </location>
</feature>
<organism evidence="3 4">
    <name type="scientific">Rasiella rasia</name>
    <dbReference type="NCBI Taxonomy" id="2744027"/>
    <lineage>
        <taxon>Bacteria</taxon>
        <taxon>Pseudomonadati</taxon>
        <taxon>Bacteroidota</taxon>
        <taxon>Flavobacteriia</taxon>
        <taxon>Flavobacteriales</taxon>
        <taxon>Flavobacteriaceae</taxon>
        <taxon>Rasiella</taxon>
    </lineage>
</organism>
<dbReference type="EMBL" id="CP049057">
    <property type="protein sequence ID" value="QIE58158.1"/>
    <property type="molecule type" value="Genomic_DNA"/>
</dbReference>
<keyword evidence="1" id="KW-0732">Signal</keyword>